<dbReference type="PROSITE" id="PS50280">
    <property type="entry name" value="SET"/>
    <property type="match status" value="1"/>
</dbReference>
<dbReference type="SUPFAM" id="SSF82199">
    <property type="entry name" value="SET domain"/>
    <property type="match status" value="1"/>
</dbReference>
<dbReference type="EMBL" id="JANBOH010000035">
    <property type="protein sequence ID" value="KAJ1647255.1"/>
    <property type="molecule type" value="Genomic_DNA"/>
</dbReference>
<evidence type="ECO:0000313" key="4">
    <source>
        <dbReference type="Proteomes" id="UP001145021"/>
    </source>
</evidence>
<dbReference type="Pfam" id="PF00856">
    <property type="entry name" value="SET"/>
    <property type="match status" value="1"/>
</dbReference>
<gene>
    <name evidence="3" type="ORF">LPJ64_001368</name>
</gene>
<evidence type="ECO:0000259" key="2">
    <source>
        <dbReference type="PROSITE" id="PS50280"/>
    </source>
</evidence>
<evidence type="ECO:0000256" key="1">
    <source>
        <dbReference type="SAM" id="MobiDB-lite"/>
    </source>
</evidence>
<dbReference type="CDD" id="cd10540">
    <property type="entry name" value="SET_SpSet7-like"/>
    <property type="match status" value="1"/>
</dbReference>
<dbReference type="InterPro" id="IPR001214">
    <property type="entry name" value="SET_dom"/>
</dbReference>
<evidence type="ECO:0000313" key="3">
    <source>
        <dbReference type="EMBL" id="KAJ1647255.1"/>
    </source>
</evidence>
<dbReference type="Gene3D" id="2.170.270.10">
    <property type="entry name" value="SET domain"/>
    <property type="match status" value="1"/>
</dbReference>
<reference evidence="3" key="1">
    <citation type="submission" date="2022-07" db="EMBL/GenBank/DDBJ databases">
        <title>Phylogenomic reconstructions and comparative analyses of Kickxellomycotina fungi.</title>
        <authorList>
            <person name="Reynolds N.K."/>
            <person name="Stajich J.E."/>
            <person name="Barry K."/>
            <person name="Grigoriev I.V."/>
            <person name="Crous P."/>
            <person name="Smith M.E."/>
        </authorList>
    </citation>
    <scope>NUCLEOTIDE SEQUENCE</scope>
    <source>
        <strain evidence="3">NBRC 105413</strain>
    </source>
</reference>
<protein>
    <recommendedName>
        <fullName evidence="2">SET domain-containing protein</fullName>
    </recommendedName>
</protein>
<organism evidence="3 4">
    <name type="scientific">Coemansia asiatica</name>
    <dbReference type="NCBI Taxonomy" id="1052880"/>
    <lineage>
        <taxon>Eukaryota</taxon>
        <taxon>Fungi</taxon>
        <taxon>Fungi incertae sedis</taxon>
        <taxon>Zoopagomycota</taxon>
        <taxon>Kickxellomycotina</taxon>
        <taxon>Kickxellomycetes</taxon>
        <taxon>Kickxellales</taxon>
        <taxon>Kickxellaceae</taxon>
        <taxon>Coemansia</taxon>
    </lineage>
</organism>
<dbReference type="InterPro" id="IPR046341">
    <property type="entry name" value="SET_dom_sf"/>
</dbReference>
<feature type="compositionally biased region" description="Basic and acidic residues" evidence="1">
    <location>
        <begin position="151"/>
        <end position="161"/>
    </location>
</feature>
<proteinExistence type="predicted"/>
<sequence>MSFTSENNCQEDQAVRLPSLGCLELREHPNRGRGVFTQQEIKQGTLIHISPVLVFGQNEYRKHGKYTRLDHYTYCWKNGSYALALGLGSMFNHEPFGQQNVGFIRDMDQSLIRYTALRDISAGEELCICYGPNVWFDVVPQDGQDTDGENADSRKSSKDNIEIDHEQTADDFLSGFDCI</sequence>
<name>A0A9W7XP73_9FUNG</name>
<dbReference type="SMART" id="SM00317">
    <property type="entry name" value="SET"/>
    <property type="match status" value="1"/>
</dbReference>
<feature type="region of interest" description="Disordered" evidence="1">
    <location>
        <begin position="141"/>
        <end position="161"/>
    </location>
</feature>
<dbReference type="AlphaFoldDB" id="A0A9W7XP73"/>
<keyword evidence="4" id="KW-1185">Reference proteome</keyword>
<dbReference type="Proteomes" id="UP001145021">
    <property type="component" value="Unassembled WGS sequence"/>
</dbReference>
<feature type="domain" description="SET" evidence="2">
    <location>
        <begin position="21"/>
        <end position="131"/>
    </location>
</feature>
<accession>A0A9W7XP73</accession>
<comment type="caution">
    <text evidence="3">The sequence shown here is derived from an EMBL/GenBank/DDBJ whole genome shotgun (WGS) entry which is preliminary data.</text>
</comment>